<sequence length="34" mass="3635">MSDPKYAYPYPAQGTSTLHTHPAARLDPSSSSSI</sequence>
<dbReference type="AlphaFoldDB" id="B6SS38"/>
<evidence type="ECO:0000256" key="1">
    <source>
        <dbReference type="SAM" id="MobiDB-lite"/>
    </source>
</evidence>
<organism evidence="2">
    <name type="scientific">Zea mays</name>
    <name type="common">Maize</name>
    <dbReference type="NCBI Taxonomy" id="4577"/>
    <lineage>
        <taxon>Eukaryota</taxon>
        <taxon>Viridiplantae</taxon>
        <taxon>Streptophyta</taxon>
        <taxon>Embryophyta</taxon>
        <taxon>Tracheophyta</taxon>
        <taxon>Spermatophyta</taxon>
        <taxon>Magnoliopsida</taxon>
        <taxon>Liliopsida</taxon>
        <taxon>Poales</taxon>
        <taxon>Poaceae</taxon>
        <taxon>PACMAD clade</taxon>
        <taxon>Panicoideae</taxon>
        <taxon>Andropogonodae</taxon>
        <taxon>Andropogoneae</taxon>
        <taxon>Tripsacinae</taxon>
        <taxon>Zea</taxon>
    </lineage>
</organism>
<dbReference type="EMBL" id="EU955553">
    <property type="protein sequence ID" value="ACG27671.1"/>
    <property type="molecule type" value="mRNA"/>
</dbReference>
<proteinExistence type="evidence at transcript level"/>
<name>B6SS38_MAIZE</name>
<accession>B6SS38</accession>
<reference evidence="2" key="1">
    <citation type="journal article" date="2009" name="Plant Mol. Biol.">
        <title>Insights into corn genes derived from large-scale cDNA sequencing.</title>
        <authorList>
            <person name="Alexandrov N.N."/>
            <person name="Brover V.V."/>
            <person name="Freidin S."/>
            <person name="Troukhan M.E."/>
            <person name="Tatarinova T.V."/>
            <person name="Zhang H."/>
            <person name="Swaller T.J."/>
            <person name="Lu Y.P."/>
            <person name="Bouck J."/>
            <person name="Flavell R.B."/>
            <person name="Feldmann K.A."/>
        </authorList>
    </citation>
    <scope>NUCLEOTIDE SEQUENCE</scope>
</reference>
<feature type="region of interest" description="Disordered" evidence="1">
    <location>
        <begin position="1"/>
        <end position="34"/>
    </location>
</feature>
<evidence type="ECO:0000313" key="2">
    <source>
        <dbReference type="EMBL" id="ACG27671.1"/>
    </source>
</evidence>
<protein>
    <submittedName>
        <fullName evidence="2">Uncharacterized protein</fullName>
    </submittedName>
</protein>